<evidence type="ECO:0000313" key="1">
    <source>
        <dbReference type="EMBL" id="HFC47111.1"/>
    </source>
</evidence>
<dbReference type="AlphaFoldDB" id="A0A7V2WTA0"/>
<reference evidence="1" key="1">
    <citation type="journal article" date="2020" name="mSystems">
        <title>Genome- and Community-Level Interaction Insights into Carbon Utilization and Element Cycling Functions of Hydrothermarchaeota in Hydrothermal Sediment.</title>
        <authorList>
            <person name="Zhou Z."/>
            <person name="Liu Y."/>
            <person name="Xu W."/>
            <person name="Pan J."/>
            <person name="Luo Z.H."/>
            <person name="Li M."/>
        </authorList>
    </citation>
    <scope>NUCLEOTIDE SEQUENCE [LARGE SCALE GENOMIC DNA]</scope>
    <source>
        <strain evidence="1">HyVt-503</strain>
    </source>
</reference>
<gene>
    <name evidence="1" type="ORF">ENJ63_04435</name>
</gene>
<organism evidence="1">
    <name type="scientific">Dissulfuribacter thermophilus</name>
    <dbReference type="NCBI Taxonomy" id="1156395"/>
    <lineage>
        <taxon>Bacteria</taxon>
        <taxon>Pseudomonadati</taxon>
        <taxon>Thermodesulfobacteriota</taxon>
        <taxon>Dissulfuribacteria</taxon>
        <taxon>Dissulfuribacterales</taxon>
        <taxon>Dissulfuribacteraceae</taxon>
        <taxon>Dissulfuribacter</taxon>
    </lineage>
</organism>
<accession>A0A7V2WTA0</accession>
<evidence type="ECO:0008006" key="2">
    <source>
        <dbReference type="Google" id="ProtNLM"/>
    </source>
</evidence>
<dbReference type="Proteomes" id="UP000885797">
    <property type="component" value="Unassembled WGS sequence"/>
</dbReference>
<dbReference type="EMBL" id="DRND01000353">
    <property type="protein sequence ID" value="HFC47111.1"/>
    <property type="molecule type" value="Genomic_DNA"/>
</dbReference>
<proteinExistence type="predicted"/>
<name>A0A7V2WTA0_9BACT</name>
<sequence length="135" mass="15524">MIGDTVDDYVGGMDFYLHMEHCGLFLEAEYMGATEAFSEEVLPSGHTGARPYVWNLEAGFTYNWWKELEIAFKWAGSHDTEGLALPESRFGVNFNQTLFEGVTFSLGYLHDEYHDHDVESRDDRDLMYGQMAVEF</sequence>
<protein>
    <recommendedName>
        <fullName evidence="2">LbtU family siderophore porin</fullName>
    </recommendedName>
</protein>
<comment type="caution">
    <text evidence="1">The sequence shown here is derived from an EMBL/GenBank/DDBJ whole genome shotgun (WGS) entry which is preliminary data.</text>
</comment>